<evidence type="ECO:0000256" key="1">
    <source>
        <dbReference type="PROSITE-ProRule" id="PRU00285"/>
    </source>
</evidence>
<organism evidence="4 5">
    <name type="scientific">Prauserella halophila</name>
    <dbReference type="NCBI Taxonomy" id="185641"/>
    <lineage>
        <taxon>Bacteria</taxon>
        <taxon>Bacillati</taxon>
        <taxon>Actinomycetota</taxon>
        <taxon>Actinomycetes</taxon>
        <taxon>Pseudonocardiales</taxon>
        <taxon>Pseudonocardiaceae</taxon>
        <taxon>Prauserella</taxon>
    </lineage>
</organism>
<dbReference type="InterPro" id="IPR031107">
    <property type="entry name" value="Small_HSP"/>
</dbReference>
<dbReference type="CDD" id="cd06464">
    <property type="entry name" value="ACD_sHsps-like"/>
    <property type="match status" value="1"/>
</dbReference>
<dbReference type="EMBL" id="BAAALN010000005">
    <property type="protein sequence ID" value="GAA1232274.1"/>
    <property type="molecule type" value="Genomic_DNA"/>
</dbReference>
<dbReference type="Gene3D" id="2.60.40.790">
    <property type="match status" value="1"/>
</dbReference>
<comment type="caution">
    <text evidence="4">The sequence shown here is derived from an EMBL/GenBank/DDBJ whole genome shotgun (WGS) entry which is preliminary data.</text>
</comment>
<evidence type="ECO:0000313" key="4">
    <source>
        <dbReference type="EMBL" id="GAA1232274.1"/>
    </source>
</evidence>
<keyword evidence="5" id="KW-1185">Reference proteome</keyword>
<dbReference type="SUPFAM" id="SSF49764">
    <property type="entry name" value="HSP20-like chaperones"/>
    <property type="match status" value="1"/>
</dbReference>
<evidence type="ECO:0000313" key="5">
    <source>
        <dbReference type="Proteomes" id="UP001500653"/>
    </source>
</evidence>
<reference evidence="4 5" key="1">
    <citation type="journal article" date="2019" name="Int. J. Syst. Evol. Microbiol.">
        <title>The Global Catalogue of Microorganisms (GCM) 10K type strain sequencing project: providing services to taxonomists for standard genome sequencing and annotation.</title>
        <authorList>
            <consortium name="The Broad Institute Genomics Platform"/>
            <consortium name="The Broad Institute Genome Sequencing Center for Infectious Disease"/>
            <person name="Wu L."/>
            <person name="Ma J."/>
        </authorList>
    </citation>
    <scope>NUCLEOTIDE SEQUENCE [LARGE SCALE GENOMIC DNA]</scope>
    <source>
        <strain evidence="4 5">JCM 13023</strain>
    </source>
</reference>
<dbReference type="InterPro" id="IPR002068">
    <property type="entry name" value="A-crystallin/Hsp20_dom"/>
</dbReference>
<dbReference type="Proteomes" id="UP001500653">
    <property type="component" value="Unassembled WGS sequence"/>
</dbReference>
<evidence type="ECO:0000256" key="2">
    <source>
        <dbReference type="RuleBase" id="RU003616"/>
    </source>
</evidence>
<dbReference type="RefSeq" id="WP_253863790.1">
    <property type="nucleotide sequence ID" value="NZ_BAAALN010000005.1"/>
</dbReference>
<proteinExistence type="inferred from homology"/>
<sequence length="147" mass="16349">MAFPVLRTTRTPRPLHTWSPVRSPLHDVAELQRLLTSGADGTPQTWSPAADVRETDEEYVVEIEVPGVKREDIAVDLADGKLTVSGEVTEREGHFRRRTRRTGQFRYAATLPEGVDTEQVGAELADGVLSVHVPKLPEDTARRIDVK</sequence>
<dbReference type="Pfam" id="PF00011">
    <property type="entry name" value="HSP20"/>
    <property type="match status" value="1"/>
</dbReference>
<feature type="domain" description="SHSP" evidence="3">
    <location>
        <begin position="41"/>
        <end position="147"/>
    </location>
</feature>
<dbReference type="InterPro" id="IPR008978">
    <property type="entry name" value="HSP20-like_chaperone"/>
</dbReference>
<dbReference type="PROSITE" id="PS01031">
    <property type="entry name" value="SHSP"/>
    <property type="match status" value="1"/>
</dbReference>
<gene>
    <name evidence="4" type="ORF">GCM10009676_14280</name>
</gene>
<protein>
    <recommendedName>
        <fullName evidence="3">SHSP domain-containing protein</fullName>
    </recommendedName>
</protein>
<name>A0ABN1W5C1_9PSEU</name>
<dbReference type="PANTHER" id="PTHR11527">
    <property type="entry name" value="HEAT-SHOCK PROTEIN 20 FAMILY MEMBER"/>
    <property type="match status" value="1"/>
</dbReference>
<evidence type="ECO:0000259" key="3">
    <source>
        <dbReference type="PROSITE" id="PS01031"/>
    </source>
</evidence>
<comment type="similarity">
    <text evidence="1 2">Belongs to the small heat shock protein (HSP20) family.</text>
</comment>
<accession>A0ABN1W5C1</accession>